<evidence type="ECO:0000256" key="9">
    <source>
        <dbReference type="ARBA" id="ARBA00023146"/>
    </source>
</evidence>
<evidence type="ECO:0000256" key="5">
    <source>
        <dbReference type="ARBA" id="ARBA00022598"/>
    </source>
</evidence>
<dbReference type="InterPro" id="IPR015944">
    <property type="entry name" value="Gly-tRNA-synth_bsu"/>
</dbReference>
<proteinExistence type="inferred from homology"/>
<dbReference type="PANTHER" id="PTHR30075">
    <property type="entry name" value="GLYCYL-TRNA SYNTHETASE"/>
    <property type="match status" value="1"/>
</dbReference>
<feature type="domain" description="DALR anticodon binding" evidence="13">
    <location>
        <begin position="561"/>
        <end position="665"/>
    </location>
</feature>
<dbReference type="NCBIfam" id="TIGR00211">
    <property type="entry name" value="glyS"/>
    <property type="match status" value="1"/>
</dbReference>
<gene>
    <name evidence="11" type="primary">glyS</name>
    <name evidence="14" type="ORF">VW23_022325</name>
</gene>
<dbReference type="OrthoDB" id="9775440at2"/>
<dbReference type="InterPro" id="IPR008909">
    <property type="entry name" value="DALR_anticod-bd"/>
</dbReference>
<evidence type="ECO:0000256" key="4">
    <source>
        <dbReference type="ARBA" id="ARBA00022490"/>
    </source>
</evidence>
<evidence type="ECO:0000313" key="14">
    <source>
        <dbReference type="EMBL" id="OEO30192.1"/>
    </source>
</evidence>
<evidence type="ECO:0000256" key="2">
    <source>
        <dbReference type="ARBA" id="ARBA00008226"/>
    </source>
</evidence>
<dbReference type="InterPro" id="IPR006194">
    <property type="entry name" value="Gly-tRNA-synth_heterodimer"/>
</dbReference>
<dbReference type="Pfam" id="PF05746">
    <property type="entry name" value="DALR_1"/>
    <property type="match status" value="1"/>
</dbReference>
<sequence length="674" mass="73096">MPELLVELFSEEIPARMQRKAAEDLKKAVTNALVDAGLVYEGAKAFVTPRRLALTVTGLPARSPDTREERKGPRVGSPQQAIDGFLKAAGLGSIDEAKIETDPKKGEFYVAHIEKQGAEATDILATLLPKVITGFDWPKSMQWGNGGLTWVRPLRAITATFGTDNDEPVVIPFKSNTVASGQTTFGHRFLAPDAIWVKRFDDYVQALEKAKVVLDIDRRKEIIRADADNLAFAQGLSVIHDEGLLEEVAGLVEWPVVMMGSFDPAFLEVPEEVIIATIRANQKCFCLRDSSGKLAPFFIITSNQVAADGGKTIVAGNERVIRARLSDARFFYQTDLVLPLEHGLPKLEESVFHAKLGTQFQRVERLVKLSGEIAPKVGANPELAKRAAMLAKADLTTGMVGEFPELQGIMGRYYALAQGEPLAIANAIADHYKPLGPTDLVPGEPVAIAVALADKLDTLKGFWSIDEKPTGSRDPFALRRAALGVIRIVTDNNLRFPLEVEPDLLSFFHDRLKVTLRDAGARHDLVDAVIGKDSNDMLEITERVEALSKLLGSEDGKNLLAGYKRAANILAAEEKKDGKGFSAPVDPALLSLAEEAALAEAIASVDVAVAAKVGANDYQGAITALGTLRQPVDRFFEAVLVNDPDAAIRANRLSLLSKLRDTMRQVADFSKVAG</sequence>
<dbReference type="PROSITE" id="PS50861">
    <property type="entry name" value="AA_TRNA_LIGASE_II_GLYAB"/>
    <property type="match status" value="1"/>
</dbReference>
<feature type="region of interest" description="Disordered" evidence="12">
    <location>
        <begin position="59"/>
        <end position="79"/>
    </location>
</feature>
<accession>A0A1E5XNL3</accession>
<reference evidence="14 15" key="1">
    <citation type="journal article" date="2015" name="Genome Announc.">
        <title>Genome Assemblies of Three Soil-Associated Devosia species: D. insulae, D. limi, and D. soli.</title>
        <authorList>
            <person name="Hassan Y.I."/>
            <person name="Lepp D."/>
            <person name="Zhou T."/>
        </authorList>
    </citation>
    <scope>NUCLEOTIDE SEQUENCE [LARGE SCALE GENOMIC DNA]</scope>
    <source>
        <strain evidence="14 15">DS-56</strain>
    </source>
</reference>
<comment type="subunit">
    <text evidence="3 11">Tetramer of two alpha and two beta subunits.</text>
</comment>
<keyword evidence="9 11" id="KW-0030">Aminoacyl-tRNA synthetase</keyword>
<dbReference type="GO" id="GO:0004820">
    <property type="term" value="F:glycine-tRNA ligase activity"/>
    <property type="evidence" value="ECO:0007669"/>
    <property type="project" value="UniProtKB-UniRule"/>
</dbReference>
<comment type="subcellular location">
    <subcellularLocation>
        <location evidence="1 11">Cytoplasm</location>
    </subcellularLocation>
</comment>
<dbReference type="AlphaFoldDB" id="A0A1E5XNL3"/>
<dbReference type="GO" id="GO:0004814">
    <property type="term" value="F:arginine-tRNA ligase activity"/>
    <property type="evidence" value="ECO:0007669"/>
    <property type="project" value="InterPro"/>
</dbReference>
<dbReference type="PRINTS" id="PR01045">
    <property type="entry name" value="TRNASYNTHGB"/>
</dbReference>
<dbReference type="EC" id="6.1.1.14" evidence="11"/>
<dbReference type="Pfam" id="PF02092">
    <property type="entry name" value="tRNA_synt_2f"/>
    <property type="match status" value="1"/>
</dbReference>
<keyword evidence="5 11" id="KW-0436">Ligase</keyword>
<evidence type="ECO:0000256" key="12">
    <source>
        <dbReference type="SAM" id="MobiDB-lite"/>
    </source>
</evidence>
<evidence type="ECO:0000256" key="10">
    <source>
        <dbReference type="ARBA" id="ARBA00047937"/>
    </source>
</evidence>
<protein>
    <recommendedName>
        <fullName evidence="11">Glycine--tRNA ligase beta subunit</fullName>
        <ecNumber evidence="11">6.1.1.14</ecNumber>
    </recommendedName>
    <alternativeName>
        <fullName evidence="11">Glycyl-tRNA synthetase beta subunit</fullName>
        <shortName evidence="11">GlyRS</shortName>
    </alternativeName>
</protein>
<evidence type="ECO:0000256" key="8">
    <source>
        <dbReference type="ARBA" id="ARBA00022917"/>
    </source>
</evidence>
<organism evidence="14 15">
    <name type="scientific">Devosia insulae DS-56</name>
    <dbReference type="NCBI Taxonomy" id="1116389"/>
    <lineage>
        <taxon>Bacteria</taxon>
        <taxon>Pseudomonadati</taxon>
        <taxon>Pseudomonadota</taxon>
        <taxon>Alphaproteobacteria</taxon>
        <taxon>Hyphomicrobiales</taxon>
        <taxon>Devosiaceae</taxon>
        <taxon>Devosia</taxon>
    </lineage>
</organism>
<comment type="similarity">
    <text evidence="2 11">Belongs to the class-II aminoacyl-tRNA synthetase family.</text>
</comment>
<keyword evidence="15" id="KW-1185">Reference proteome</keyword>
<dbReference type="EMBL" id="LAJE02000222">
    <property type="protein sequence ID" value="OEO30192.1"/>
    <property type="molecule type" value="Genomic_DNA"/>
</dbReference>
<dbReference type="HAMAP" id="MF_00255">
    <property type="entry name" value="Gly_tRNA_synth_beta"/>
    <property type="match status" value="1"/>
</dbReference>
<keyword evidence="7 11" id="KW-0067">ATP-binding</keyword>
<comment type="catalytic activity">
    <reaction evidence="10 11">
        <text>tRNA(Gly) + glycine + ATP = glycyl-tRNA(Gly) + AMP + diphosphate</text>
        <dbReference type="Rhea" id="RHEA:16013"/>
        <dbReference type="Rhea" id="RHEA-COMP:9664"/>
        <dbReference type="Rhea" id="RHEA-COMP:9683"/>
        <dbReference type="ChEBI" id="CHEBI:30616"/>
        <dbReference type="ChEBI" id="CHEBI:33019"/>
        <dbReference type="ChEBI" id="CHEBI:57305"/>
        <dbReference type="ChEBI" id="CHEBI:78442"/>
        <dbReference type="ChEBI" id="CHEBI:78522"/>
        <dbReference type="ChEBI" id="CHEBI:456215"/>
        <dbReference type="EC" id="6.1.1.14"/>
    </reaction>
</comment>
<dbReference type="SUPFAM" id="SSF109604">
    <property type="entry name" value="HD-domain/PDEase-like"/>
    <property type="match status" value="1"/>
</dbReference>
<dbReference type="GO" id="GO:0005829">
    <property type="term" value="C:cytosol"/>
    <property type="evidence" value="ECO:0007669"/>
    <property type="project" value="TreeGrafter"/>
</dbReference>
<keyword evidence="8 11" id="KW-0648">Protein biosynthesis</keyword>
<dbReference type="GO" id="GO:0006420">
    <property type="term" value="P:arginyl-tRNA aminoacylation"/>
    <property type="evidence" value="ECO:0007669"/>
    <property type="project" value="InterPro"/>
</dbReference>
<evidence type="ECO:0000256" key="7">
    <source>
        <dbReference type="ARBA" id="ARBA00022840"/>
    </source>
</evidence>
<dbReference type="PANTHER" id="PTHR30075:SF2">
    <property type="entry name" value="GLYCINE--TRNA LIGASE, CHLOROPLASTIC_MITOCHONDRIAL 2"/>
    <property type="match status" value="1"/>
</dbReference>
<name>A0A1E5XNL3_9HYPH</name>
<evidence type="ECO:0000256" key="1">
    <source>
        <dbReference type="ARBA" id="ARBA00004496"/>
    </source>
</evidence>
<dbReference type="GO" id="GO:0006426">
    <property type="term" value="P:glycyl-tRNA aminoacylation"/>
    <property type="evidence" value="ECO:0007669"/>
    <property type="project" value="UniProtKB-UniRule"/>
</dbReference>
<evidence type="ECO:0000259" key="13">
    <source>
        <dbReference type="Pfam" id="PF05746"/>
    </source>
</evidence>
<evidence type="ECO:0000256" key="6">
    <source>
        <dbReference type="ARBA" id="ARBA00022741"/>
    </source>
</evidence>
<dbReference type="RefSeq" id="WP_069910538.1">
    <property type="nucleotide sequence ID" value="NZ_LAJE02000222.1"/>
</dbReference>
<dbReference type="Proteomes" id="UP000095463">
    <property type="component" value="Unassembled WGS sequence"/>
</dbReference>
<evidence type="ECO:0000313" key="15">
    <source>
        <dbReference type="Proteomes" id="UP000095463"/>
    </source>
</evidence>
<evidence type="ECO:0000256" key="3">
    <source>
        <dbReference type="ARBA" id="ARBA00011209"/>
    </source>
</evidence>
<evidence type="ECO:0000256" key="11">
    <source>
        <dbReference type="HAMAP-Rule" id="MF_00255"/>
    </source>
</evidence>
<keyword evidence="4 11" id="KW-0963">Cytoplasm</keyword>
<comment type="caution">
    <text evidence="14">The sequence shown here is derived from an EMBL/GenBank/DDBJ whole genome shotgun (WGS) entry which is preliminary data.</text>
</comment>
<keyword evidence="6 11" id="KW-0547">Nucleotide-binding</keyword>
<dbReference type="GO" id="GO:0005524">
    <property type="term" value="F:ATP binding"/>
    <property type="evidence" value="ECO:0007669"/>
    <property type="project" value="UniProtKB-UniRule"/>
</dbReference>